<dbReference type="Proteomes" id="UP000199337">
    <property type="component" value="Unassembled WGS sequence"/>
</dbReference>
<evidence type="ECO:0000313" key="3">
    <source>
        <dbReference type="Proteomes" id="UP000199337"/>
    </source>
</evidence>
<sequence>MSKIIRVNMTQKEVKFEEVADKYTSLGGRALTSQLIADEVPATCDALGPFNKLVIAPGLL</sequence>
<dbReference type="GO" id="GO:0016625">
    <property type="term" value="F:oxidoreductase activity, acting on the aldehyde or oxo group of donors, iron-sulfur protein as acceptor"/>
    <property type="evidence" value="ECO:0007669"/>
    <property type="project" value="InterPro"/>
</dbReference>
<dbReference type="SUPFAM" id="SSF56228">
    <property type="entry name" value="Aldehyde ferredoxin oxidoreductase, N-terminal domain"/>
    <property type="match status" value="1"/>
</dbReference>
<dbReference type="AlphaFoldDB" id="A0A1I2R2N3"/>
<keyword evidence="3" id="KW-1185">Reference proteome</keyword>
<dbReference type="EMBL" id="FOOX01000004">
    <property type="protein sequence ID" value="SFG34283.1"/>
    <property type="molecule type" value="Genomic_DNA"/>
</dbReference>
<dbReference type="InterPro" id="IPR036503">
    <property type="entry name" value="Ald_Fedxn_OxRdtase_N_sf"/>
</dbReference>
<gene>
    <name evidence="2" type="ORF">SAMN05660649_01343</name>
</gene>
<feature type="domain" description="Aldehyde ferredoxin oxidoreductase N-terminal" evidence="1">
    <location>
        <begin position="3"/>
        <end position="60"/>
    </location>
</feature>
<proteinExistence type="predicted"/>
<evidence type="ECO:0000313" key="2">
    <source>
        <dbReference type="EMBL" id="SFG34283.1"/>
    </source>
</evidence>
<dbReference type="GO" id="GO:0051536">
    <property type="term" value="F:iron-sulfur cluster binding"/>
    <property type="evidence" value="ECO:0007669"/>
    <property type="project" value="InterPro"/>
</dbReference>
<dbReference type="Gene3D" id="3.60.9.10">
    <property type="entry name" value="Aldehyde ferredoxin oxidoreductase, N-terminal domain"/>
    <property type="match status" value="1"/>
</dbReference>
<name>A0A1I2R2N3_9FIRM</name>
<dbReference type="Pfam" id="PF02730">
    <property type="entry name" value="AFOR_N"/>
    <property type="match status" value="1"/>
</dbReference>
<organism evidence="2 3">
    <name type="scientific">Desulfotruncus arcticus DSM 17038</name>
    <dbReference type="NCBI Taxonomy" id="1121424"/>
    <lineage>
        <taxon>Bacteria</taxon>
        <taxon>Bacillati</taxon>
        <taxon>Bacillota</taxon>
        <taxon>Clostridia</taxon>
        <taxon>Eubacteriales</taxon>
        <taxon>Desulfallaceae</taxon>
        <taxon>Desulfotruncus</taxon>
    </lineage>
</organism>
<protein>
    <submittedName>
        <fullName evidence="2">Aldehyde ferredoxin oxidoreductase, N-terminal domain</fullName>
    </submittedName>
</protein>
<accession>A0A1I2R2N3</accession>
<feature type="non-terminal residue" evidence="2">
    <location>
        <position position="60"/>
    </location>
</feature>
<dbReference type="InterPro" id="IPR013983">
    <property type="entry name" value="Ald_Fedxn_OxRdtase_N"/>
</dbReference>
<reference evidence="3" key="1">
    <citation type="submission" date="2016-10" db="EMBL/GenBank/DDBJ databases">
        <authorList>
            <person name="Varghese N."/>
            <person name="Submissions S."/>
        </authorList>
    </citation>
    <scope>NUCLEOTIDE SEQUENCE [LARGE SCALE GENOMIC DNA]</scope>
    <source>
        <strain evidence="3">DSM 17038</strain>
    </source>
</reference>
<evidence type="ECO:0000259" key="1">
    <source>
        <dbReference type="Pfam" id="PF02730"/>
    </source>
</evidence>
<dbReference type="RefSeq" id="WP_274377531.1">
    <property type="nucleotide sequence ID" value="NZ_FOOX01000004.1"/>
</dbReference>